<dbReference type="PANTHER" id="PTHR30534:SF0">
    <property type="entry name" value="FLAGELLAR MOTOR SWITCH PROTEIN FLIG"/>
    <property type="match status" value="1"/>
</dbReference>
<feature type="domain" description="Flagellar motor switch protein FliG C-terminal" evidence="10">
    <location>
        <begin position="225"/>
        <end position="331"/>
    </location>
</feature>
<evidence type="ECO:0000313" key="14">
    <source>
        <dbReference type="Proteomes" id="UP001164706"/>
    </source>
</evidence>
<dbReference type="SUPFAM" id="SSF48029">
    <property type="entry name" value="FliG"/>
    <property type="match status" value="2"/>
</dbReference>
<keyword evidence="6" id="KW-0145">Chemotaxis</keyword>
<evidence type="ECO:0000259" key="12">
    <source>
        <dbReference type="Pfam" id="PF14842"/>
    </source>
</evidence>
<evidence type="ECO:0000256" key="6">
    <source>
        <dbReference type="ARBA" id="ARBA00022500"/>
    </source>
</evidence>
<evidence type="ECO:0000256" key="4">
    <source>
        <dbReference type="ARBA" id="ARBA00021870"/>
    </source>
</evidence>
<accession>A0A9E8MMJ6</accession>
<evidence type="ECO:0000256" key="7">
    <source>
        <dbReference type="ARBA" id="ARBA00022779"/>
    </source>
</evidence>
<sequence>MSALARSVALTGTQRVALLMTQLDQVHAAEVLKQFSDDEAERISAEIMALSRVDSEQVEEIVEDFHALSVSGALTARGGRDVAAGLLEATFGAERAAGVMTRLTATLGGRPFEFLDEVDPATVRGLLENELAQTIALVLAHLSPQRASHVLAGLPEPLRLDVVESIAGMGSATPEAVAIVADTLRHRAGAVIDPRRHIDVVGGVQPLVEIITRSDVATERALLAALDERSPALAEDIRSRLVTFGDIVRLDPRDVQQVVRGVDAATLALALRGAPEPVAAIITANISERVRALVEEEASLQGAVRASQVDEARAEIVRAMREAAAIGEIVLTRGDDDGDRLV</sequence>
<dbReference type="GO" id="GO:0005886">
    <property type="term" value="C:plasma membrane"/>
    <property type="evidence" value="ECO:0007669"/>
    <property type="project" value="UniProtKB-SubCell"/>
</dbReference>
<dbReference type="Proteomes" id="UP001164706">
    <property type="component" value="Chromosome"/>
</dbReference>
<evidence type="ECO:0000259" key="11">
    <source>
        <dbReference type="Pfam" id="PF14841"/>
    </source>
</evidence>
<dbReference type="InterPro" id="IPR028263">
    <property type="entry name" value="FliG_N"/>
</dbReference>
<keyword evidence="13" id="KW-0969">Cilium</keyword>
<dbReference type="InterPro" id="IPR032779">
    <property type="entry name" value="FliG_M"/>
</dbReference>
<name>A0A9E8MMJ6_9MICO</name>
<dbReference type="AlphaFoldDB" id="A0A9E8MMJ6"/>
<keyword evidence="9" id="KW-0975">Bacterial flagellum</keyword>
<keyword evidence="13" id="KW-0966">Cell projection</keyword>
<reference evidence="13" key="1">
    <citation type="submission" date="2022-11" db="EMBL/GenBank/DDBJ databases">
        <title>Description of Microcella daejonensis nov. sp, isolated from riverside soil.</title>
        <authorList>
            <person name="Molina K.M."/>
            <person name="Kim S.B."/>
        </authorList>
    </citation>
    <scope>NUCLEOTIDE SEQUENCE</scope>
    <source>
        <strain evidence="13">MMS21-STM12</strain>
    </source>
</reference>
<dbReference type="Gene3D" id="1.10.220.30">
    <property type="match status" value="3"/>
</dbReference>
<evidence type="ECO:0000256" key="9">
    <source>
        <dbReference type="ARBA" id="ARBA00023143"/>
    </source>
</evidence>
<dbReference type="GO" id="GO:0006935">
    <property type="term" value="P:chemotaxis"/>
    <property type="evidence" value="ECO:0007669"/>
    <property type="project" value="UniProtKB-KW"/>
</dbReference>
<evidence type="ECO:0000256" key="2">
    <source>
        <dbReference type="ARBA" id="ARBA00004413"/>
    </source>
</evidence>
<keyword evidence="13" id="KW-0282">Flagellum</keyword>
<keyword evidence="5" id="KW-1003">Cell membrane</keyword>
<keyword evidence="14" id="KW-1185">Reference proteome</keyword>
<dbReference type="InterPro" id="IPR023087">
    <property type="entry name" value="Flg_Motor_Flig_C"/>
</dbReference>
<dbReference type="GO" id="GO:0009425">
    <property type="term" value="C:bacterial-type flagellum basal body"/>
    <property type="evidence" value="ECO:0007669"/>
    <property type="project" value="UniProtKB-SubCell"/>
</dbReference>
<feature type="domain" description="Flagellar motor switch protein FliG middle" evidence="11">
    <location>
        <begin position="120"/>
        <end position="191"/>
    </location>
</feature>
<evidence type="ECO:0000313" key="13">
    <source>
        <dbReference type="EMBL" id="WAB81737.1"/>
    </source>
</evidence>
<dbReference type="Pfam" id="PF14842">
    <property type="entry name" value="FliG_N"/>
    <property type="match status" value="1"/>
</dbReference>
<dbReference type="PRINTS" id="PR00954">
    <property type="entry name" value="FLGMOTORFLIG"/>
</dbReference>
<dbReference type="InterPro" id="IPR000090">
    <property type="entry name" value="Flg_Motor_Flig"/>
</dbReference>
<evidence type="ECO:0000256" key="8">
    <source>
        <dbReference type="ARBA" id="ARBA00023136"/>
    </source>
</evidence>
<dbReference type="InterPro" id="IPR011002">
    <property type="entry name" value="FliG_a-hlx"/>
</dbReference>
<keyword evidence="8" id="KW-0472">Membrane</keyword>
<dbReference type="GO" id="GO:0071973">
    <property type="term" value="P:bacterial-type flagellum-dependent cell motility"/>
    <property type="evidence" value="ECO:0007669"/>
    <property type="project" value="InterPro"/>
</dbReference>
<dbReference type="Pfam" id="PF01706">
    <property type="entry name" value="FliG_C"/>
    <property type="match status" value="1"/>
</dbReference>
<proteinExistence type="inferred from homology"/>
<evidence type="ECO:0000259" key="10">
    <source>
        <dbReference type="Pfam" id="PF01706"/>
    </source>
</evidence>
<dbReference type="EMBL" id="CP113089">
    <property type="protein sequence ID" value="WAB81737.1"/>
    <property type="molecule type" value="Genomic_DNA"/>
</dbReference>
<dbReference type="NCBIfam" id="TIGR00207">
    <property type="entry name" value="fliG"/>
    <property type="match status" value="1"/>
</dbReference>
<dbReference type="Pfam" id="PF14841">
    <property type="entry name" value="FliG_M"/>
    <property type="match status" value="1"/>
</dbReference>
<evidence type="ECO:0000256" key="1">
    <source>
        <dbReference type="ARBA" id="ARBA00004117"/>
    </source>
</evidence>
<organism evidence="13 14">
    <name type="scientific">Microcella daejeonensis</name>
    <dbReference type="NCBI Taxonomy" id="2994971"/>
    <lineage>
        <taxon>Bacteria</taxon>
        <taxon>Bacillati</taxon>
        <taxon>Actinomycetota</taxon>
        <taxon>Actinomycetes</taxon>
        <taxon>Micrococcales</taxon>
        <taxon>Microbacteriaceae</taxon>
        <taxon>Microcella</taxon>
    </lineage>
</organism>
<dbReference type="PANTHER" id="PTHR30534">
    <property type="entry name" value="FLAGELLAR MOTOR SWITCH PROTEIN FLIG"/>
    <property type="match status" value="1"/>
</dbReference>
<dbReference type="RefSeq" id="WP_267737777.1">
    <property type="nucleotide sequence ID" value="NZ_CP113089.1"/>
</dbReference>
<dbReference type="KEGG" id="mdb:OVN18_01575"/>
<feature type="domain" description="Flagellar motor switch protein FliG N-terminal" evidence="12">
    <location>
        <begin position="10"/>
        <end position="112"/>
    </location>
</feature>
<keyword evidence="7" id="KW-0283">Flagellar rotation</keyword>
<evidence type="ECO:0000256" key="3">
    <source>
        <dbReference type="ARBA" id="ARBA00010299"/>
    </source>
</evidence>
<gene>
    <name evidence="13" type="primary">fliG</name>
    <name evidence="13" type="ORF">OVN18_01575</name>
</gene>
<comment type="subcellular location">
    <subcellularLocation>
        <location evidence="1">Bacterial flagellum basal body</location>
    </subcellularLocation>
    <subcellularLocation>
        <location evidence="2">Cell membrane</location>
        <topology evidence="2">Peripheral membrane protein</topology>
        <orientation evidence="2">Cytoplasmic side</orientation>
    </subcellularLocation>
</comment>
<protein>
    <recommendedName>
        <fullName evidence="4">Flagellar motor switch protein FliG</fullName>
    </recommendedName>
</protein>
<comment type="similarity">
    <text evidence="3">Belongs to the FliG family.</text>
</comment>
<dbReference type="GO" id="GO:0003774">
    <property type="term" value="F:cytoskeletal motor activity"/>
    <property type="evidence" value="ECO:0007669"/>
    <property type="project" value="InterPro"/>
</dbReference>
<evidence type="ECO:0000256" key="5">
    <source>
        <dbReference type="ARBA" id="ARBA00022475"/>
    </source>
</evidence>